<organism evidence="2 3">
    <name type="scientific">Aureibacter tunicatorum</name>
    <dbReference type="NCBI Taxonomy" id="866807"/>
    <lineage>
        <taxon>Bacteria</taxon>
        <taxon>Pseudomonadati</taxon>
        <taxon>Bacteroidota</taxon>
        <taxon>Cytophagia</taxon>
        <taxon>Cytophagales</taxon>
        <taxon>Persicobacteraceae</taxon>
        <taxon>Aureibacter</taxon>
    </lineage>
</organism>
<comment type="caution">
    <text evidence="2">The sequence shown here is derived from an EMBL/GenBank/DDBJ whole genome shotgun (WGS) entry which is preliminary data.</text>
</comment>
<dbReference type="Pfam" id="PF00583">
    <property type="entry name" value="Acetyltransf_1"/>
    <property type="match status" value="1"/>
</dbReference>
<dbReference type="GO" id="GO:0047663">
    <property type="term" value="F:aminoglycoside 6'-N-acetyltransferase activity"/>
    <property type="evidence" value="ECO:0007669"/>
    <property type="project" value="UniProtKB-EC"/>
</dbReference>
<reference evidence="2" key="1">
    <citation type="submission" date="2023-07" db="EMBL/GenBank/DDBJ databases">
        <title>Genomic Encyclopedia of Type Strains, Phase IV (KMG-IV): sequencing the most valuable type-strain genomes for metagenomic binning, comparative biology and taxonomic classification.</title>
        <authorList>
            <person name="Goeker M."/>
        </authorList>
    </citation>
    <scope>NUCLEOTIDE SEQUENCE</scope>
    <source>
        <strain evidence="2">DSM 26174</strain>
    </source>
</reference>
<sequence>MKIRLLNKGEAVPYDLLLLADESKEAIDKYIFGSDIYLLEHEGDILAVYVLARIDDRQSEIKNIAVKDAWQGKGLGKMLLQDACEKAKSIGCKQLLIGTGDASLKQLYIYQKAGFEMSFIRHNFFLENYPCPIFENGLQLKHMVVLAKGL</sequence>
<keyword evidence="2" id="KW-0012">Acyltransferase</keyword>
<dbReference type="AlphaFoldDB" id="A0AAE3XPG6"/>
<dbReference type="InterPro" id="IPR000182">
    <property type="entry name" value="GNAT_dom"/>
</dbReference>
<accession>A0AAE3XPG6</accession>
<keyword evidence="2" id="KW-0808">Transferase</keyword>
<feature type="domain" description="N-acetyltransferase" evidence="1">
    <location>
        <begin position="1"/>
        <end position="132"/>
    </location>
</feature>
<dbReference type="EC" id="2.3.1.82" evidence="2"/>
<dbReference type="PROSITE" id="PS51186">
    <property type="entry name" value="GNAT"/>
    <property type="match status" value="1"/>
</dbReference>
<evidence type="ECO:0000313" key="2">
    <source>
        <dbReference type="EMBL" id="MDR6238864.1"/>
    </source>
</evidence>
<dbReference type="EMBL" id="JAVDQD010000002">
    <property type="protein sequence ID" value="MDR6238864.1"/>
    <property type="molecule type" value="Genomic_DNA"/>
</dbReference>
<dbReference type="CDD" id="cd04301">
    <property type="entry name" value="NAT_SF"/>
    <property type="match status" value="1"/>
</dbReference>
<dbReference type="Proteomes" id="UP001185092">
    <property type="component" value="Unassembled WGS sequence"/>
</dbReference>
<keyword evidence="3" id="KW-1185">Reference proteome</keyword>
<dbReference type="SUPFAM" id="SSF55729">
    <property type="entry name" value="Acyl-CoA N-acyltransferases (Nat)"/>
    <property type="match status" value="1"/>
</dbReference>
<evidence type="ECO:0000313" key="3">
    <source>
        <dbReference type="Proteomes" id="UP001185092"/>
    </source>
</evidence>
<gene>
    <name evidence="2" type="ORF">HNQ88_001901</name>
</gene>
<dbReference type="RefSeq" id="WP_309938369.1">
    <property type="nucleotide sequence ID" value="NZ_AP025305.1"/>
</dbReference>
<protein>
    <submittedName>
        <fullName evidence="2">Aminoglycoside 6'-N-acetyltransferase I</fullName>
        <ecNumber evidence="2">2.3.1.82</ecNumber>
    </submittedName>
</protein>
<name>A0AAE3XPG6_9BACT</name>
<dbReference type="Gene3D" id="3.40.630.30">
    <property type="match status" value="1"/>
</dbReference>
<evidence type="ECO:0000259" key="1">
    <source>
        <dbReference type="PROSITE" id="PS51186"/>
    </source>
</evidence>
<proteinExistence type="predicted"/>
<dbReference type="InterPro" id="IPR016181">
    <property type="entry name" value="Acyl_CoA_acyltransferase"/>
</dbReference>